<reference evidence="1" key="1">
    <citation type="submission" date="2019-04" db="EMBL/GenBank/DDBJ databases">
        <authorList>
            <person name="Alioto T."/>
            <person name="Alioto T."/>
        </authorList>
    </citation>
    <scope>NUCLEOTIDE SEQUENCE [LARGE SCALE GENOMIC DNA]</scope>
</reference>
<accession>A0A5E4BLN3</accession>
<proteinExistence type="predicted"/>
<dbReference type="EMBL" id="CABDUW010000504">
    <property type="protein sequence ID" value="VTJ70345.1"/>
    <property type="molecule type" value="Genomic_DNA"/>
</dbReference>
<name>A0A5E4BLN3_MARMO</name>
<organism evidence="1 2">
    <name type="scientific">Marmota monax</name>
    <name type="common">Woodchuck</name>
    <dbReference type="NCBI Taxonomy" id="9995"/>
    <lineage>
        <taxon>Eukaryota</taxon>
        <taxon>Metazoa</taxon>
        <taxon>Chordata</taxon>
        <taxon>Craniata</taxon>
        <taxon>Vertebrata</taxon>
        <taxon>Euteleostomi</taxon>
        <taxon>Mammalia</taxon>
        <taxon>Eutheria</taxon>
        <taxon>Euarchontoglires</taxon>
        <taxon>Glires</taxon>
        <taxon>Rodentia</taxon>
        <taxon>Sciuromorpha</taxon>
        <taxon>Sciuridae</taxon>
        <taxon>Xerinae</taxon>
        <taxon>Marmotini</taxon>
        <taxon>Marmota</taxon>
    </lineage>
</organism>
<evidence type="ECO:0008006" key="3">
    <source>
        <dbReference type="Google" id="ProtNLM"/>
    </source>
</evidence>
<protein>
    <recommendedName>
        <fullName evidence="3">Peptidase M13 N-terminal domain-containing protein</fullName>
    </recommendedName>
</protein>
<dbReference type="InterPro" id="IPR024079">
    <property type="entry name" value="MetalloPept_cat_dom_sf"/>
</dbReference>
<dbReference type="Proteomes" id="UP000335636">
    <property type="component" value="Unassembled WGS sequence"/>
</dbReference>
<gene>
    <name evidence="1" type="ORF">MONAX_5E021719</name>
</gene>
<comment type="caution">
    <text evidence="1">The sequence shown here is derived from an EMBL/GenBank/DDBJ whole genome shotgun (WGS) entry which is preliminary data.</text>
</comment>
<dbReference type="SUPFAM" id="SSF55486">
    <property type="entry name" value="Metalloproteases ('zincins'), catalytic domain"/>
    <property type="match status" value="1"/>
</dbReference>
<sequence length="65" mass="7747">MMEELIEGVRWAFIDMLEKENDWMDAGTKKKAKEKVRIPFDEQNMISGLMDFHDDIDCVVDFYID</sequence>
<dbReference type="Gene3D" id="3.40.390.10">
    <property type="entry name" value="Collagenase (Catalytic Domain)"/>
    <property type="match status" value="1"/>
</dbReference>
<dbReference type="AlphaFoldDB" id="A0A5E4BLN3"/>
<dbReference type="GO" id="GO:0008237">
    <property type="term" value="F:metallopeptidase activity"/>
    <property type="evidence" value="ECO:0007669"/>
    <property type="project" value="InterPro"/>
</dbReference>
<evidence type="ECO:0000313" key="1">
    <source>
        <dbReference type="EMBL" id="VTJ70345.1"/>
    </source>
</evidence>
<evidence type="ECO:0000313" key="2">
    <source>
        <dbReference type="Proteomes" id="UP000335636"/>
    </source>
</evidence>
<keyword evidence="2" id="KW-1185">Reference proteome</keyword>